<proteinExistence type="inferred from homology"/>
<dbReference type="InterPro" id="IPR017850">
    <property type="entry name" value="Alkaline_phosphatase_core_sf"/>
</dbReference>
<dbReference type="Gene3D" id="3.40.720.10">
    <property type="entry name" value="Alkaline Phosphatase, subunit A"/>
    <property type="match status" value="1"/>
</dbReference>
<evidence type="ECO:0000259" key="5">
    <source>
        <dbReference type="Pfam" id="PF05506"/>
    </source>
</evidence>
<dbReference type="RefSeq" id="WP_105062385.1">
    <property type="nucleotide sequence ID" value="NZ_MSCJ01000003.1"/>
</dbReference>
<dbReference type="GO" id="GO:0034480">
    <property type="term" value="F:phosphatidylcholine phospholipase C activity"/>
    <property type="evidence" value="ECO:0007669"/>
    <property type="project" value="UniProtKB-EC"/>
</dbReference>
<dbReference type="InterPro" id="IPR008475">
    <property type="entry name" value="PLipase_C_C"/>
</dbReference>
<gene>
    <name evidence="6" type="ORF">BTO08_20405</name>
</gene>
<dbReference type="OrthoDB" id="9770871at2"/>
<name>A0A2S7VM81_PHOAN</name>
<dbReference type="GO" id="GO:0016042">
    <property type="term" value="P:lipid catabolic process"/>
    <property type="evidence" value="ECO:0007669"/>
    <property type="project" value="InterPro"/>
</dbReference>
<dbReference type="Proteomes" id="UP000238730">
    <property type="component" value="Unassembled WGS sequence"/>
</dbReference>
<keyword evidence="3" id="KW-0378">Hydrolase</keyword>
<feature type="domain" description="Bacterial phospholipase C C-terminal" evidence="5">
    <location>
        <begin position="544"/>
        <end position="651"/>
    </location>
</feature>
<dbReference type="Pfam" id="PF04185">
    <property type="entry name" value="Phosphoesterase"/>
    <property type="match status" value="1"/>
</dbReference>
<comment type="caution">
    <text evidence="6">The sequence shown here is derived from an EMBL/GenBank/DDBJ whole genome shotgun (WGS) entry which is preliminary data.</text>
</comment>
<dbReference type="InterPro" id="IPR017767">
    <property type="entry name" value="PC-PLC"/>
</dbReference>
<protein>
    <recommendedName>
        <fullName evidence="2">phospholipase C</fullName>
        <ecNumber evidence="2">3.1.4.3</ecNumber>
    </recommendedName>
</protein>
<dbReference type="PROSITE" id="PS51318">
    <property type="entry name" value="TAT"/>
    <property type="match status" value="1"/>
</dbReference>
<dbReference type="PANTHER" id="PTHR31956">
    <property type="entry name" value="NON-SPECIFIC PHOSPHOLIPASE C4-RELATED"/>
    <property type="match status" value="1"/>
</dbReference>
<evidence type="ECO:0000256" key="2">
    <source>
        <dbReference type="ARBA" id="ARBA00012018"/>
    </source>
</evidence>
<sequence length="776" mass="87831">MVNDSRRSFIKKSAVVSAGAAAISTTPNVFASIEKALSIPANRKHGSIKDVEHVVILMQENRSFDHYFGTMPGVRGFADRFPLRQPNGDFVWNQHNPNPDEVSTFKKTLLPWYFNTSKNIGYEFFAGTPHLFNNAQYANAHGKMDQWLPNKTDRTMGYFTEKEVPFQFALANAFTLCDAYYCSTQTGTNPNRVVHWSGTNDAHAKKNGPVINNNHENFYTPDEIENGYKWTTYPERLQQAGISWRLVQNINNNYTDNPLAGFKTFRDAHHNNPSAPFYLNGIGTETQPSIETFRELYNSEEGLPKVTWIVTENDLSEHPGCSTPTLGAAYTSEVLDILTSDPSTWAKTVFIVNFDENDGLFDHMPPPSVPHKTPDNKVYGKSNISTHNEYYYDTDYSKTEENVDNFVSNASHGLGPRVPCYVISPWSIGGNINSQVFDHTSVLRFLEKVTGVEEPNISTWRREICGDLTSCFDFEKRNDAIDIPQGKSESEAHQLKAAAEKEHEKHSTKPGHEREYGYDESGKRTKPQMSLVGLPVVTQNGSRPSCQLPYGPKVDIHFKPDAVMFEFANQGKQGIVYQTYNYLAHNEPQQNKFLAPENSPYDMTMPRQYSVASKGANNLEPTISDKWTFGDHRDFDLMTFGPNGFIRRVKGFTSEHREMPIVSIDHRETRAGHANPHLSIKIQNRSKQTQVITLTDNIYGKDPVELQIKAGKVEHIAYKACKHCWYDLSITADNCKYFSLQAAGRIEMNHKHNFKAVTDPEMGNFSRDNDLSSLMS</sequence>
<evidence type="ECO:0000256" key="4">
    <source>
        <dbReference type="SAM" id="MobiDB-lite"/>
    </source>
</evidence>
<feature type="compositionally biased region" description="Basic and acidic residues" evidence="4">
    <location>
        <begin position="488"/>
        <end position="523"/>
    </location>
</feature>
<dbReference type="EMBL" id="MSCJ01000003">
    <property type="protein sequence ID" value="PQJ62591.1"/>
    <property type="molecule type" value="Genomic_DNA"/>
</dbReference>
<organism evidence="6 7">
    <name type="scientific">Photobacterium angustum</name>
    <dbReference type="NCBI Taxonomy" id="661"/>
    <lineage>
        <taxon>Bacteria</taxon>
        <taxon>Pseudomonadati</taxon>
        <taxon>Pseudomonadota</taxon>
        <taxon>Gammaproteobacteria</taxon>
        <taxon>Vibrionales</taxon>
        <taxon>Vibrionaceae</taxon>
        <taxon>Photobacterium</taxon>
    </lineage>
</organism>
<accession>A0A2S7VM81</accession>
<evidence type="ECO:0000256" key="1">
    <source>
        <dbReference type="ARBA" id="ARBA00009717"/>
    </source>
</evidence>
<dbReference type="AlphaFoldDB" id="A0A2S7VM81"/>
<dbReference type="NCBIfam" id="TIGR03396">
    <property type="entry name" value="PC_PLC"/>
    <property type="match status" value="1"/>
</dbReference>
<comment type="similarity">
    <text evidence="1">Belongs to the bacterial phospholipase C family.</text>
</comment>
<dbReference type="InterPro" id="IPR006311">
    <property type="entry name" value="TAT_signal"/>
</dbReference>
<dbReference type="EC" id="3.1.4.3" evidence="2"/>
<dbReference type="Pfam" id="PF05506">
    <property type="entry name" value="PLipase_C_C"/>
    <property type="match status" value="1"/>
</dbReference>
<evidence type="ECO:0000313" key="7">
    <source>
        <dbReference type="Proteomes" id="UP000238730"/>
    </source>
</evidence>
<evidence type="ECO:0000256" key="3">
    <source>
        <dbReference type="ARBA" id="ARBA00022801"/>
    </source>
</evidence>
<feature type="region of interest" description="Disordered" evidence="4">
    <location>
        <begin position="482"/>
        <end position="524"/>
    </location>
</feature>
<reference evidence="6 7" key="1">
    <citation type="submission" date="2016-12" db="EMBL/GenBank/DDBJ databases">
        <title>Diversity of luminous bacteria.</title>
        <authorList>
            <person name="Yoshizawa S."/>
            <person name="Kogure K."/>
        </authorList>
    </citation>
    <scope>NUCLEOTIDE SEQUENCE [LARGE SCALE GENOMIC DNA]</scope>
    <source>
        <strain evidence="6 7">LC1-200</strain>
    </source>
</reference>
<dbReference type="PANTHER" id="PTHR31956:SF36">
    <property type="entry name" value="NON-HEMOLYTIC PHOSPHOLIPASE C"/>
    <property type="match status" value="1"/>
</dbReference>
<evidence type="ECO:0000313" key="6">
    <source>
        <dbReference type="EMBL" id="PQJ62591.1"/>
    </source>
</evidence>
<dbReference type="InterPro" id="IPR007312">
    <property type="entry name" value="Phosphoesterase"/>
</dbReference>